<evidence type="ECO:0000313" key="2">
    <source>
        <dbReference type="Proteomes" id="UP001066276"/>
    </source>
</evidence>
<keyword evidence="2" id="KW-1185">Reference proteome</keyword>
<dbReference type="AlphaFoldDB" id="A0AAV7N894"/>
<dbReference type="Proteomes" id="UP001066276">
    <property type="component" value="Chromosome 9"/>
</dbReference>
<name>A0AAV7N894_PLEWA</name>
<reference evidence="1" key="1">
    <citation type="journal article" date="2022" name="bioRxiv">
        <title>Sequencing and chromosome-scale assembly of the giantPleurodeles waltlgenome.</title>
        <authorList>
            <person name="Brown T."/>
            <person name="Elewa A."/>
            <person name="Iarovenko S."/>
            <person name="Subramanian E."/>
            <person name="Araus A.J."/>
            <person name="Petzold A."/>
            <person name="Susuki M."/>
            <person name="Suzuki K.-i.T."/>
            <person name="Hayashi T."/>
            <person name="Toyoda A."/>
            <person name="Oliveira C."/>
            <person name="Osipova E."/>
            <person name="Leigh N.D."/>
            <person name="Simon A."/>
            <person name="Yun M.H."/>
        </authorList>
    </citation>
    <scope>NUCLEOTIDE SEQUENCE</scope>
    <source>
        <strain evidence="1">20211129_DDA</strain>
        <tissue evidence="1">Liver</tissue>
    </source>
</reference>
<comment type="caution">
    <text evidence="1">The sequence shown here is derived from an EMBL/GenBank/DDBJ whole genome shotgun (WGS) entry which is preliminary data.</text>
</comment>
<evidence type="ECO:0000313" key="1">
    <source>
        <dbReference type="EMBL" id="KAJ1110899.1"/>
    </source>
</evidence>
<proteinExistence type="predicted"/>
<gene>
    <name evidence="1" type="ORF">NDU88_008245</name>
</gene>
<organism evidence="1 2">
    <name type="scientific">Pleurodeles waltl</name>
    <name type="common">Iberian ribbed newt</name>
    <dbReference type="NCBI Taxonomy" id="8319"/>
    <lineage>
        <taxon>Eukaryota</taxon>
        <taxon>Metazoa</taxon>
        <taxon>Chordata</taxon>
        <taxon>Craniata</taxon>
        <taxon>Vertebrata</taxon>
        <taxon>Euteleostomi</taxon>
        <taxon>Amphibia</taxon>
        <taxon>Batrachia</taxon>
        <taxon>Caudata</taxon>
        <taxon>Salamandroidea</taxon>
        <taxon>Salamandridae</taxon>
        <taxon>Pleurodelinae</taxon>
        <taxon>Pleurodeles</taxon>
    </lineage>
</organism>
<accession>A0AAV7N894</accession>
<sequence>MSRPLCAIHRLALHPLCHRRLHTSRVGTDHLNSAQPRPPKQCWGHTGLTARPQALQACPHHSTNHTVLRRVGCISSILAPSEPFRLPFSAAGTHLAQDFCALHRSSPSPAR</sequence>
<dbReference type="EMBL" id="JANPWB010000013">
    <property type="protein sequence ID" value="KAJ1110899.1"/>
    <property type="molecule type" value="Genomic_DNA"/>
</dbReference>
<protein>
    <submittedName>
        <fullName evidence="1">Uncharacterized protein</fullName>
    </submittedName>
</protein>